<feature type="repeat" description="PPR" evidence="3">
    <location>
        <begin position="388"/>
        <end position="422"/>
    </location>
</feature>
<feature type="repeat" description="PPR" evidence="3">
    <location>
        <begin position="318"/>
        <end position="352"/>
    </location>
</feature>
<dbReference type="InterPro" id="IPR002885">
    <property type="entry name" value="PPR_rpt"/>
</dbReference>
<evidence type="ECO:0000256" key="2">
    <source>
        <dbReference type="ARBA" id="ARBA00022737"/>
    </source>
</evidence>
<dbReference type="InterPro" id="IPR050667">
    <property type="entry name" value="PPR-containing_protein"/>
</dbReference>
<feature type="repeat" description="PPR" evidence="3">
    <location>
        <begin position="689"/>
        <end position="723"/>
    </location>
</feature>
<dbReference type="AlphaFoldDB" id="A0AAU9NJD1"/>
<feature type="repeat" description="PPR" evidence="3">
    <location>
        <begin position="759"/>
        <end position="793"/>
    </location>
</feature>
<dbReference type="Gene3D" id="1.25.40.10">
    <property type="entry name" value="Tetratricopeptide repeat domain"/>
    <property type="match status" value="6"/>
</dbReference>
<dbReference type="Pfam" id="PF01535">
    <property type="entry name" value="PPR"/>
    <property type="match status" value="5"/>
</dbReference>
<dbReference type="PROSITE" id="PS51375">
    <property type="entry name" value="PPR"/>
    <property type="match status" value="10"/>
</dbReference>
<comment type="caution">
    <text evidence="4">The sequence shown here is derived from an EMBL/GenBank/DDBJ whole genome shotgun (WGS) entry which is preliminary data.</text>
</comment>
<dbReference type="Proteomes" id="UP001157418">
    <property type="component" value="Unassembled WGS sequence"/>
</dbReference>
<dbReference type="Pfam" id="PF13812">
    <property type="entry name" value="PPR_3"/>
    <property type="match status" value="1"/>
</dbReference>
<feature type="repeat" description="PPR" evidence="3">
    <location>
        <begin position="864"/>
        <end position="898"/>
    </location>
</feature>
<organism evidence="4 5">
    <name type="scientific">Lactuca virosa</name>
    <dbReference type="NCBI Taxonomy" id="75947"/>
    <lineage>
        <taxon>Eukaryota</taxon>
        <taxon>Viridiplantae</taxon>
        <taxon>Streptophyta</taxon>
        <taxon>Embryophyta</taxon>
        <taxon>Tracheophyta</taxon>
        <taxon>Spermatophyta</taxon>
        <taxon>Magnoliopsida</taxon>
        <taxon>eudicotyledons</taxon>
        <taxon>Gunneridae</taxon>
        <taxon>Pentapetalae</taxon>
        <taxon>asterids</taxon>
        <taxon>campanulids</taxon>
        <taxon>Asterales</taxon>
        <taxon>Asteraceae</taxon>
        <taxon>Cichorioideae</taxon>
        <taxon>Cichorieae</taxon>
        <taxon>Lactucinae</taxon>
        <taxon>Lactuca</taxon>
    </lineage>
</organism>
<feature type="repeat" description="PPR" evidence="3">
    <location>
        <begin position="794"/>
        <end position="828"/>
    </location>
</feature>
<feature type="repeat" description="PPR" evidence="3">
    <location>
        <begin position="829"/>
        <end position="863"/>
    </location>
</feature>
<feature type="repeat" description="PPR" evidence="3">
    <location>
        <begin position="283"/>
        <end position="317"/>
    </location>
</feature>
<sequence>MSIQKTLQNLKCIKKYGNHSPNKMSIQKTLQNLKCIKKYGNLPTNTHRKVADIKKYGNLPTNTHRKVAEVVISYASKTTATTETPAAVLSTLTSDIVRLVLSDRRIKTRECLSFFNVISENRSLIPFTIEIEHYVTLIHRAINSRKFEDAETLINSLANDGNLRYPFSDVVSLAESQGFDSRILSTFFNLMLKVYSDSGKFFAAFETFNYMRNNGITIDEMTCGIYLTALLRCEHLGLGLVFFYKMVESGMDVSIVIDGLCQNGEIRRARQLVEAVCRSVEPNVITFNTLVNACWERKNLKELDLVLLLMEKEGVERNLETYKLIIDGFLSFGNLGGAERMIAEMHDKDFHVGIYLWNSIIHKYCKSGRMESAFQVFDEMLHRGVAPNAHTFHIMVSGICGIEKMEAAKELEKKMVRNEIELDHDIFSDLINGCCKKEKLDDVIDLLSTMEKKIDNLPSTTQVAYLKIADVIISSATQISTATKTTAAILSTLTPNIVRLVLSNRRIKTGRCLSFFNIILENQSLLPFKIETEHYLTLICRTIKSFKFEDAETLINSLANEGNLRYPFSNVVSFAESQCLDPRILSKMFNLILKVYTDSGKFVAAYETFSYMRNNGIAIDERTCFIYLIALLRCEHLVSGLVFFYKMVESGIDVSVYSLTIVVDRLCKNGEIKKARELIEAMCKNIEPNVITFNTLVDACCKRWNFKELDLVLFLMEKTGVELNLETHKFLVDGYLSSGKLGDAERTIMKMHDKDLSVEIYLWNSIIFKYCKLGRMESAFQVFDKMLQRGVVPNAETFRIMVSGICGIGEMEAAKKLANKMQRKEIELGHDVFDDLINGCCKKGMLDDAVGLLSMMEKKGLFGDARLYNMVIVGLCELDRVEEASRLLSIVVKCGATPETSFIQFLANG</sequence>
<evidence type="ECO:0000313" key="4">
    <source>
        <dbReference type="EMBL" id="CAH1437898.1"/>
    </source>
</evidence>
<feature type="repeat" description="PPR" evidence="3">
    <location>
        <begin position="353"/>
        <end position="387"/>
    </location>
</feature>
<reference evidence="4 5" key="1">
    <citation type="submission" date="2022-01" db="EMBL/GenBank/DDBJ databases">
        <authorList>
            <person name="Xiong W."/>
            <person name="Schranz E."/>
        </authorList>
    </citation>
    <scope>NUCLEOTIDE SEQUENCE [LARGE SCALE GENOMIC DNA]</scope>
</reference>
<dbReference type="InterPro" id="IPR011990">
    <property type="entry name" value="TPR-like_helical_dom_sf"/>
</dbReference>
<gene>
    <name evidence="4" type="ORF">LVIROSA_LOCUS24190</name>
</gene>
<keyword evidence="5" id="KW-1185">Reference proteome</keyword>
<dbReference type="Pfam" id="PF13041">
    <property type="entry name" value="PPR_2"/>
    <property type="match status" value="3"/>
</dbReference>
<feature type="repeat" description="PPR" evidence="3">
    <location>
        <begin position="423"/>
        <end position="453"/>
    </location>
</feature>
<keyword evidence="2" id="KW-0677">Repeat</keyword>
<protein>
    <recommendedName>
        <fullName evidence="6">Pentacotripeptide-repeat region of PRORP domain-containing protein</fullName>
    </recommendedName>
</protein>
<dbReference type="PANTHER" id="PTHR47939:SF3">
    <property type="entry name" value="REPEAT-CONTAINING PROTEIN, PUTATIVE-RELATED"/>
    <property type="match status" value="1"/>
</dbReference>
<comment type="similarity">
    <text evidence="1">Belongs to the PPR family. P subfamily.</text>
</comment>
<name>A0AAU9NJD1_9ASTR</name>
<dbReference type="NCBIfam" id="TIGR00756">
    <property type="entry name" value="PPR"/>
    <property type="match status" value="6"/>
</dbReference>
<evidence type="ECO:0000256" key="1">
    <source>
        <dbReference type="ARBA" id="ARBA00007626"/>
    </source>
</evidence>
<proteinExistence type="inferred from homology"/>
<evidence type="ECO:0008006" key="6">
    <source>
        <dbReference type="Google" id="ProtNLM"/>
    </source>
</evidence>
<evidence type="ECO:0000256" key="3">
    <source>
        <dbReference type="PROSITE-ProRule" id="PRU00708"/>
    </source>
</evidence>
<accession>A0AAU9NJD1</accession>
<dbReference type="EMBL" id="CAKMRJ010004445">
    <property type="protein sequence ID" value="CAH1437898.1"/>
    <property type="molecule type" value="Genomic_DNA"/>
</dbReference>
<dbReference type="PANTHER" id="PTHR47939">
    <property type="entry name" value="MEMBRANE-ASSOCIATED SALT-INDUCIBLE PROTEIN-LIKE"/>
    <property type="match status" value="1"/>
</dbReference>
<evidence type="ECO:0000313" key="5">
    <source>
        <dbReference type="Proteomes" id="UP001157418"/>
    </source>
</evidence>